<gene>
    <name evidence="1" type="ORF">LCGC14_1167100</name>
</gene>
<dbReference type="AlphaFoldDB" id="A0A0F9PWF5"/>
<protein>
    <recommendedName>
        <fullName evidence="2">Phage head morphogenesis domain-containing protein</fullName>
    </recommendedName>
</protein>
<comment type="caution">
    <text evidence="1">The sequence shown here is derived from an EMBL/GenBank/DDBJ whole genome shotgun (WGS) entry which is preliminary data.</text>
</comment>
<accession>A0A0F9PWF5</accession>
<reference evidence="1" key="1">
    <citation type="journal article" date="2015" name="Nature">
        <title>Complex archaea that bridge the gap between prokaryotes and eukaryotes.</title>
        <authorList>
            <person name="Spang A."/>
            <person name="Saw J.H."/>
            <person name="Jorgensen S.L."/>
            <person name="Zaremba-Niedzwiedzka K."/>
            <person name="Martijn J."/>
            <person name="Lind A.E."/>
            <person name="van Eijk R."/>
            <person name="Schleper C."/>
            <person name="Guy L."/>
            <person name="Ettema T.J."/>
        </authorList>
    </citation>
    <scope>NUCLEOTIDE SEQUENCE</scope>
</reference>
<organism evidence="1">
    <name type="scientific">marine sediment metagenome</name>
    <dbReference type="NCBI Taxonomy" id="412755"/>
    <lineage>
        <taxon>unclassified sequences</taxon>
        <taxon>metagenomes</taxon>
        <taxon>ecological metagenomes</taxon>
    </lineage>
</organism>
<sequence>PTDAAIEAVAAVRTENDGMDEDNPTETETETETSKAIAVNKLTVGENPVPFVMGLRPVADKIKRGMLGVLGKWKMRVLARLDREIAKEERDQPREIEKQLMTDDFTADIPDSEMTVVIEAGLGSGARVGINTAAALGGASVDASFALVAPLLSARAQGIAIDLGTEVRTSVTDLILTGTRDGLPVRQIKTNIEEYFDKPRSFLVKDVVDDAGGVIRKGHTRTINPGHWAELTARTESAFAAAQGSLESYKQAGIKQVRWITAVTGVDPVLCRPFNRDVFTLDEAAGRIPAHHVCRCAWAPVI</sequence>
<dbReference type="EMBL" id="LAZR01005737">
    <property type="protein sequence ID" value="KKM97537.1"/>
    <property type="molecule type" value="Genomic_DNA"/>
</dbReference>
<name>A0A0F9PWF5_9ZZZZ</name>
<evidence type="ECO:0008006" key="2">
    <source>
        <dbReference type="Google" id="ProtNLM"/>
    </source>
</evidence>
<feature type="non-terminal residue" evidence="1">
    <location>
        <position position="1"/>
    </location>
</feature>
<proteinExistence type="predicted"/>
<evidence type="ECO:0000313" key="1">
    <source>
        <dbReference type="EMBL" id="KKM97537.1"/>
    </source>
</evidence>